<protein>
    <submittedName>
        <fullName evidence="1">DUF6092 family protein</fullName>
    </submittedName>
</protein>
<sequence>MHLREEVVLLAAYLLSSGRRQVEETPEYAVYRLLEGARRSLELLDCCGGDGPSLASVRARLAALFDGPPAQHDFAALLDDLCQEVVEALQAAAPPVEHAP</sequence>
<accession>A0ABT4UU61</accession>
<dbReference type="RefSeq" id="WP_270947815.1">
    <property type="nucleotide sequence ID" value="NZ_JAQGLA010000007.1"/>
</dbReference>
<dbReference type="Proteomes" id="UP001210380">
    <property type="component" value="Unassembled WGS sequence"/>
</dbReference>
<evidence type="ECO:0000313" key="2">
    <source>
        <dbReference type="Proteomes" id="UP001210380"/>
    </source>
</evidence>
<evidence type="ECO:0000313" key="1">
    <source>
        <dbReference type="EMBL" id="MDA3625238.1"/>
    </source>
</evidence>
<dbReference type="Pfam" id="PF19585">
    <property type="entry name" value="DUF6092"/>
    <property type="match status" value="1"/>
</dbReference>
<name>A0ABT4UU61_9PSEU</name>
<keyword evidence="2" id="KW-1185">Reference proteome</keyword>
<dbReference type="EMBL" id="JAQGLA010000007">
    <property type="protein sequence ID" value="MDA3625238.1"/>
    <property type="molecule type" value="Genomic_DNA"/>
</dbReference>
<gene>
    <name evidence="1" type="ORF">OU415_07315</name>
</gene>
<reference evidence="1 2" key="1">
    <citation type="submission" date="2022-11" db="EMBL/GenBank/DDBJ databases">
        <title>Draft genome sequence of Saccharopolyspora sp. WRP15-2 isolated from rhizosphere soils of wild rice in Thailand.</title>
        <authorList>
            <person name="Duangmal K."/>
            <person name="Kammanee S."/>
            <person name="Muangham S."/>
        </authorList>
    </citation>
    <scope>NUCLEOTIDE SEQUENCE [LARGE SCALE GENOMIC DNA]</scope>
    <source>
        <strain evidence="1 2">WRP15-2</strain>
    </source>
</reference>
<comment type="caution">
    <text evidence="1">The sequence shown here is derived from an EMBL/GenBank/DDBJ whole genome shotgun (WGS) entry which is preliminary data.</text>
</comment>
<organism evidence="1 2">
    <name type="scientific">Saccharopolyspora oryzae</name>
    <dbReference type="NCBI Taxonomy" id="2997343"/>
    <lineage>
        <taxon>Bacteria</taxon>
        <taxon>Bacillati</taxon>
        <taxon>Actinomycetota</taxon>
        <taxon>Actinomycetes</taxon>
        <taxon>Pseudonocardiales</taxon>
        <taxon>Pseudonocardiaceae</taxon>
        <taxon>Saccharopolyspora</taxon>
    </lineage>
</organism>
<proteinExistence type="predicted"/>
<dbReference type="InterPro" id="IPR046074">
    <property type="entry name" value="DUF6092"/>
</dbReference>